<dbReference type="Gramene" id="OMERI01G08760.1">
    <property type="protein sequence ID" value="OMERI01G08760.1"/>
    <property type="gene ID" value="OMERI01G08760"/>
</dbReference>
<sequence>MTDPHRFLPAPPPHGVGLSVGWRFLPGGAGRGTKAQTSTTRNLRLAVDGAGTNNQTRTWRSFWKILYKQIMC</sequence>
<organism evidence="1">
    <name type="scientific">Oryza meridionalis</name>
    <dbReference type="NCBI Taxonomy" id="40149"/>
    <lineage>
        <taxon>Eukaryota</taxon>
        <taxon>Viridiplantae</taxon>
        <taxon>Streptophyta</taxon>
        <taxon>Embryophyta</taxon>
        <taxon>Tracheophyta</taxon>
        <taxon>Spermatophyta</taxon>
        <taxon>Magnoliopsida</taxon>
        <taxon>Liliopsida</taxon>
        <taxon>Poales</taxon>
        <taxon>Poaceae</taxon>
        <taxon>BOP clade</taxon>
        <taxon>Oryzoideae</taxon>
        <taxon>Oryzeae</taxon>
        <taxon>Oryzinae</taxon>
        <taxon>Oryza</taxon>
    </lineage>
</organism>
<reference evidence="1" key="2">
    <citation type="submission" date="2018-05" db="EMBL/GenBank/DDBJ databases">
        <title>OmerRS3 (Oryza meridionalis Reference Sequence Version 3).</title>
        <authorList>
            <person name="Zhang J."/>
            <person name="Kudrna D."/>
            <person name="Lee S."/>
            <person name="Talag J."/>
            <person name="Welchert J."/>
            <person name="Wing R.A."/>
        </authorList>
    </citation>
    <scope>NUCLEOTIDE SEQUENCE [LARGE SCALE GENOMIC DNA]</scope>
    <source>
        <strain evidence="1">cv. OR44</strain>
    </source>
</reference>
<keyword evidence="2" id="KW-1185">Reference proteome</keyword>
<dbReference type="HOGENOM" id="CLU_2726427_0_0_1"/>
<dbReference type="AlphaFoldDB" id="A0A0E0BZQ3"/>
<name>A0A0E0BZQ3_9ORYZ</name>
<evidence type="ECO:0000313" key="1">
    <source>
        <dbReference type="EnsemblPlants" id="OMERI01G08760.1"/>
    </source>
</evidence>
<accession>A0A0E0BZQ3</accession>
<dbReference type="Proteomes" id="UP000008021">
    <property type="component" value="Chromosome 1"/>
</dbReference>
<evidence type="ECO:0000313" key="2">
    <source>
        <dbReference type="Proteomes" id="UP000008021"/>
    </source>
</evidence>
<proteinExistence type="predicted"/>
<reference evidence="1" key="1">
    <citation type="submission" date="2015-04" db="UniProtKB">
        <authorList>
            <consortium name="EnsemblPlants"/>
        </authorList>
    </citation>
    <scope>IDENTIFICATION</scope>
</reference>
<protein>
    <submittedName>
        <fullName evidence="1">Uncharacterized protein</fullName>
    </submittedName>
</protein>
<dbReference type="EnsemblPlants" id="OMERI01G08760.1">
    <property type="protein sequence ID" value="OMERI01G08760.1"/>
    <property type="gene ID" value="OMERI01G08760"/>
</dbReference>